<comment type="catalytic activity">
    <reaction evidence="8">
        <text>N(4)-(alpha-D-Man-(1-&gt;2)-alpha-D-Man-(1-&gt;2)-alpha-D-Man-(1-&gt;3)-[alpha-D-Man-(1-&gt;3)-[alpha-D-Man-(1-&gt;2)-alpha-D-Man-(1-&gt;6)]-alpha-D-Man-(1-&gt;6)]-beta-D-Man-(1-&gt;4)-beta-D-GlcNAc-(1-&gt;4)-beta-D-GlcNAc)-L-asparaginyl-[protein] (N-glucan mannose isomer 8A1,2,3B1,3) + 3 H2O = N(4)-(alpha-D-Man-(1-&gt;3)-[alpha-D-Man-(1-&gt;3)-[alpha-D-Man-(1-&gt;6)]-alpha-D-Man-(1-&gt;6)]-beta-D-Man-(1-&gt;4)-beta-D-GlcNAc-(1-&gt;4)-beta-D-GlcNAc)-L-asparaginyl-[protein] (N-glucan mannose isomer 5A1,2) + 3 beta-D-mannose</text>
        <dbReference type="Rhea" id="RHEA:56028"/>
        <dbReference type="Rhea" id="RHEA-COMP:14358"/>
        <dbReference type="Rhea" id="RHEA-COMP:14367"/>
        <dbReference type="ChEBI" id="CHEBI:15377"/>
        <dbReference type="ChEBI" id="CHEBI:28563"/>
        <dbReference type="ChEBI" id="CHEBI:59087"/>
        <dbReference type="ChEBI" id="CHEBI:60628"/>
        <dbReference type="EC" id="3.2.1.113"/>
    </reaction>
</comment>
<gene>
    <name evidence="15" type="ORF">CALCODRAFT_520420</name>
</gene>
<evidence type="ECO:0000256" key="7">
    <source>
        <dbReference type="ARBA" id="ARBA00023157"/>
    </source>
</evidence>
<dbReference type="GO" id="GO:0004571">
    <property type="term" value="F:mannosyl-oligosaccharide 1,2-alpha-mannosidase activity"/>
    <property type="evidence" value="ECO:0007669"/>
    <property type="project" value="UniProtKB-EC"/>
</dbReference>
<evidence type="ECO:0000256" key="3">
    <source>
        <dbReference type="ARBA" id="ARBA00007658"/>
    </source>
</evidence>
<keyword evidence="6 11" id="KW-0106">Calcium</keyword>
<keyword evidence="16" id="KW-1185">Reference proteome</keyword>
<dbReference type="InParanoid" id="A0A165DIT3"/>
<evidence type="ECO:0000256" key="13">
    <source>
        <dbReference type="RuleBase" id="RU361193"/>
    </source>
</evidence>
<dbReference type="AlphaFoldDB" id="A0A165DIT3"/>
<comment type="cofactor">
    <cofactor evidence="1 11">
        <name>Ca(2+)</name>
        <dbReference type="ChEBI" id="CHEBI:29108"/>
    </cofactor>
</comment>
<dbReference type="GO" id="GO:0005975">
    <property type="term" value="P:carbohydrate metabolic process"/>
    <property type="evidence" value="ECO:0007669"/>
    <property type="project" value="InterPro"/>
</dbReference>
<evidence type="ECO:0000256" key="11">
    <source>
        <dbReference type="PIRSR" id="PIRSR601382-2"/>
    </source>
</evidence>
<evidence type="ECO:0000256" key="6">
    <source>
        <dbReference type="ARBA" id="ARBA00022837"/>
    </source>
</evidence>
<protein>
    <recommendedName>
        <fullName evidence="13">alpha-1,2-Mannosidase</fullName>
        <ecNumber evidence="13">3.2.1.-</ecNumber>
    </recommendedName>
</protein>
<feature type="active site" evidence="10">
    <location>
        <position position="338"/>
    </location>
</feature>
<evidence type="ECO:0000256" key="14">
    <source>
        <dbReference type="SAM" id="MobiDB-lite"/>
    </source>
</evidence>
<comment type="pathway">
    <text evidence="2">Protein modification; protein glycosylation.</text>
</comment>
<dbReference type="PANTHER" id="PTHR11742:SF55">
    <property type="entry name" value="ENDOPLASMIC RETICULUM MANNOSYL-OLIGOSACCHARIDE 1,2-ALPHA-MANNOSIDASE"/>
    <property type="match status" value="1"/>
</dbReference>
<keyword evidence="7 12" id="KW-1015">Disulfide bond</keyword>
<keyword evidence="13" id="KW-0326">Glycosidase</keyword>
<dbReference type="PRINTS" id="PR00747">
    <property type="entry name" value="GLYHDRLASE47"/>
</dbReference>
<evidence type="ECO:0000313" key="16">
    <source>
        <dbReference type="Proteomes" id="UP000076842"/>
    </source>
</evidence>
<dbReference type="EMBL" id="KV424052">
    <property type="protein sequence ID" value="KZT52897.1"/>
    <property type="molecule type" value="Genomic_DNA"/>
</dbReference>
<dbReference type="EC" id="3.2.1.-" evidence="13"/>
<keyword evidence="5 13" id="KW-0378">Hydrolase</keyword>
<feature type="compositionally biased region" description="Polar residues" evidence="14">
    <location>
        <begin position="61"/>
        <end position="73"/>
    </location>
</feature>
<keyword evidence="4 11" id="KW-0479">Metal-binding</keyword>
<evidence type="ECO:0000256" key="8">
    <source>
        <dbReference type="ARBA" id="ARBA00047669"/>
    </source>
</evidence>
<evidence type="ECO:0000256" key="4">
    <source>
        <dbReference type="ARBA" id="ARBA00022723"/>
    </source>
</evidence>
<dbReference type="Proteomes" id="UP000076842">
    <property type="component" value="Unassembled WGS sequence"/>
</dbReference>
<evidence type="ECO:0000256" key="9">
    <source>
        <dbReference type="ARBA" id="ARBA00048605"/>
    </source>
</evidence>
<dbReference type="STRING" id="1353952.A0A165DIT3"/>
<accession>A0A165DIT3</accession>
<dbReference type="InterPro" id="IPR050749">
    <property type="entry name" value="Glycosyl_Hydrolase_47"/>
</dbReference>
<feature type="active site" description="Proton donor" evidence="10">
    <location>
        <position position="466"/>
    </location>
</feature>
<evidence type="ECO:0000256" key="12">
    <source>
        <dbReference type="PIRSR" id="PIRSR601382-3"/>
    </source>
</evidence>
<feature type="region of interest" description="Disordered" evidence="14">
    <location>
        <begin position="1"/>
        <end position="30"/>
    </location>
</feature>
<organism evidence="15 16">
    <name type="scientific">Calocera cornea HHB12733</name>
    <dbReference type="NCBI Taxonomy" id="1353952"/>
    <lineage>
        <taxon>Eukaryota</taxon>
        <taxon>Fungi</taxon>
        <taxon>Dikarya</taxon>
        <taxon>Basidiomycota</taxon>
        <taxon>Agaricomycotina</taxon>
        <taxon>Dacrymycetes</taxon>
        <taxon>Dacrymycetales</taxon>
        <taxon>Dacrymycetaceae</taxon>
        <taxon>Calocera</taxon>
    </lineage>
</organism>
<evidence type="ECO:0000256" key="5">
    <source>
        <dbReference type="ARBA" id="ARBA00022801"/>
    </source>
</evidence>
<dbReference type="OrthoDB" id="8118055at2759"/>
<dbReference type="SUPFAM" id="SSF48225">
    <property type="entry name" value="Seven-hairpin glycosidases"/>
    <property type="match status" value="1"/>
</dbReference>
<dbReference type="Gene3D" id="1.50.10.10">
    <property type="match status" value="1"/>
</dbReference>
<sequence length="608" mass="68179">MPSSAYLSIHVNAPQPNPDAPAANPTRSSISHLRQPLAHDVLALQMAADNGVRERKRAASVTKTPASPISQQEPVAAPVAEGDELGYLTPKPAQRPLRVDDLASWEPRFPSPEEAITTADVEKRDAIVRAFKEAWAGYETDAFGSDEYHPISHTGSNLSSDGGIGYMIVDSLDTMVLMGLNDEYARAREWVDNGLSFDRGGKQNVFEVTIRVLGGLLSTYALTQDALYLRRAEELASRLLPAFDTPSGVPLTNIDLKERKGYADVDNSRMSGTAEATTLQLEFKYLAELTGEEEWWTVVERVMGVVKRAMRSNVVPIFISPDTGEFHVSQVRLGSRGDSYYEYLLKQYLQTGRTEPIYRQMYEAAMTEIDQYLIHKTVKSNLTFTAEMHPYRGPNGELNWRLMAKQDHLACFLAGSLLLGVTEGQPPVPPDPSTWTTEDKRDWRNGEELIKTCMATHETATGLAPEIAMFYDINHPKAQESDWYVKRAQDGSAILDGRYILRPETIESLFLAFRLTGDQKYRDYGWQIFQAIEKHCRLPSGAYAAVKDVETLPVELEDKMETFMMSETLKYLFLLFSDVDVLPLNEWVFNTEAHPLPVFSPSFKTGIV</sequence>
<evidence type="ECO:0000256" key="1">
    <source>
        <dbReference type="ARBA" id="ARBA00001913"/>
    </source>
</evidence>
<dbReference type="Pfam" id="PF01532">
    <property type="entry name" value="Glyco_hydro_47"/>
    <property type="match status" value="1"/>
</dbReference>
<feature type="region of interest" description="Disordered" evidence="14">
    <location>
        <begin position="53"/>
        <end position="73"/>
    </location>
</feature>
<dbReference type="InterPro" id="IPR001382">
    <property type="entry name" value="Glyco_hydro_47"/>
</dbReference>
<feature type="disulfide bond" evidence="12">
    <location>
        <begin position="411"/>
        <end position="453"/>
    </location>
</feature>
<dbReference type="InterPro" id="IPR036026">
    <property type="entry name" value="Seven-hairpin_glycosidases"/>
</dbReference>
<dbReference type="FunCoup" id="A0A165DIT3">
    <property type="interactions" value="495"/>
</dbReference>
<feature type="active site" evidence="10">
    <location>
        <position position="504"/>
    </location>
</feature>
<dbReference type="InterPro" id="IPR012341">
    <property type="entry name" value="6hp_glycosidase-like_sf"/>
</dbReference>
<dbReference type="GO" id="GO:0036503">
    <property type="term" value="P:ERAD pathway"/>
    <property type="evidence" value="ECO:0007669"/>
    <property type="project" value="UniProtKB-ARBA"/>
</dbReference>
<proteinExistence type="inferred from homology"/>
<feature type="active site" description="Proton donor" evidence="10">
    <location>
        <position position="207"/>
    </location>
</feature>
<dbReference type="PANTHER" id="PTHR11742">
    <property type="entry name" value="MANNOSYL-OLIGOSACCHARIDE ALPHA-1,2-MANNOSIDASE-RELATED"/>
    <property type="match status" value="1"/>
</dbReference>
<comment type="similarity">
    <text evidence="3 13">Belongs to the glycosyl hydrolase 47 family.</text>
</comment>
<dbReference type="GO" id="GO:0005509">
    <property type="term" value="F:calcium ion binding"/>
    <property type="evidence" value="ECO:0007669"/>
    <property type="project" value="InterPro"/>
</dbReference>
<dbReference type="GO" id="GO:0016020">
    <property type="term" value="C:membrane"/>
    <property type="evidence" value="ECO:0007669"/>
    <property type="project" value="InterPro"/>
</dbReference>
<name>A0A165DIT3_9BASI</name>
<evidence type="ECO:0000256" key="2">
    <source>
        <dbReference type="ARBA" id="ARBA00004922"/>
    </source>
</evidence>
<dbReference type="GO" id="GO:0005783">
    <property type="term" value="C:endoplasmic reticulum"/>
    <property type="evidence" value="ECO:0007669"/>
    <property type="project" value="TreeGrafter"/>
</dbReference>
<comment type="catalytic activity">
    <reaction evidence="9">
        <text>N(4)-(alpha-D-Man-(1-&gt;2)-alpha-D-Man-(1-&gt;2)-alpha-D-Man-(1-&gt;3)-[alpha-D-Man-(1-&gt;2)-alpha-D-Man-(1-&gt;3)-[alpha-D-Man-(1-&gt;2)-alpha-D-Man-(1-&gt;6)]-alpha-D-Man-(1-&gt;6)]-beta-D-Man-(1-&gt;4)-beta-D-GlcNAc-(1-&gt;4)-beta-D-GlcNAc)-L-asparaginyl-[protein] (N-glucan mannose isomer 9A1,2,3B1,2,3) + 4 H2O = N(4)-(alpha-D-Man-(1-&gt;3)-[alpha-D-Man-(1-&gt;3)-[alpha-D-Man-(1-&gt;6)]-alpha-D-Man-(1-&gt;6)]-beta-D-Man-(1-&gt;4)-beta-D-GlcNAc-(1-&gt;4)-beta-D-GlcNAc)-L-asparaginyl-[protein] (N-glucan mannose isomer 5A1,2) + 4 beta-D-mannose</text>
        <dbReference type="Rhea" id="RHEA:56008"/>
        <dbReference type="Rhea" id="RHEA-COMP:14356"/>
        <dbReference type="Rhea" id="RHEA-COMP:14367"/>
        <dbReference type="ChEBI" id="CHEBI:15377"/>
        <dbReference type="ChEBI" id="CHEBI:28563"/>
        <dbReference type="ChEBI" id="CHEBI:59087"/>
        <dbReference type="ChEBI" id="CHEBI:139493"/>
        <dbReference type="EC" id="3.2.1.113"/>
    </reaction>
</comment>
<reference evidence="15 16" key="1">
    <citation type="journal article" date="2016" name="Mol. Biol. Evol.">
        <title>Comparative Genomics of Early-Diverging Mushroom-Forming Fungi Provides Insights into the Origins of Lignocellulose Decay Capabilities.</title>
        <authorList>
            <person name="Nagy L.G."/>
            <person name="Riley R."/>
            <person name="Tritt A."/>
            <person name="Adam C."/>
            <person name="Daum C."/>
            <person name="Floudas D."/>
            <person name="Sun H."/>
            <person name="Yadav J.S."/>
            <person name="Pangilinan J."/>
            <person name="Larsson K.H."/>
            <person name="Matsuura K."/>
            <person name="Barry K."/>
            <person name="Labutti K."/>
            <person name="Kuo R."/>
            <person name="Ohm R.A."/>
            <person name="Bhattacharya S.S."/>
            <person name="Shirouzu T."/>
            <person name="Yoshinaga Y."/>
            <person name="Martin F.M."/>
            <person name="Grigoriev I.V."/>
            <person name="Hibbett D.S."/>
        </authorList>
    </citation>
    <scope>NUCLEOTIDE SEQUENCE [LARGE SCALE GENOMIC DNA]</scope>
    <source>
        <strain evidence="15 16">HHB12733</strain>
    </source>
</reference>
<evidence type="ECO:0000313" key="15">
    <source>
        <dbReference type="EMBL" id="KZT52897.1"/>
    </source>
</evidence>
<feature type="binding site" evidence="11">
    <location>
        <position position="591"/>
    </location>
    <ligand>
        <name>Ca(2+)</name>
        <dbReference type="ChEBI" id="CHEBI:29108"/>
    </ligand>
</feature>
<evidence type="ECO:0000256" key="10">
    <source>
        <dbReference type="PIRSR" id="PIRSR601382-1"/>
    </source>
</evidence>